<dbReference type="EC" id="2.7.13.3" evidence="3"/>
<protein>
    <recommendedName>
        <fullName evidence="3">histidine kinase</fullName>
        <ecNumber evidence="3">2.7.13.3</ecNumber>
    </recommendedName>
</protein>
<dbReference type="PRINTS" id="PR00344">
    <property type="entry name" value="BCTRLSENSOR"/>
</dbReference>
<dbReference type="InterPro" id="IPR050428">
    <property type="entry name" value="TCS_sensor_his_kinase"/>
</dbReference>
<dbReference type="EMBL" id="WISR01000201">
    <property type="protein sequence ID" value="MQW35893.1"/>
    <property type="molecule type" value="Genomic_DNA"/>
</dbReference>
<evidence type="ECO:0000256" key="1">
    <source>
        <dbReference type="ARBA" id="ARBA00000085"/>
    </source>
</evidence>
<dbReference type="PANTHER" id="PTHR45436:SF5">
    <property type="entry name" value="SENSOR HISTIDINE KINASE TRCS"/>
    <property type="match status" value="1"/>
</dbReference>
<keyword evidence="5" id="KW-0808">Transferase</keyword>
<dbReference type="InterPro" id="IPR003594">
    <property type="entry name" value="HATPase_dom"/>
</dbReference>
<evidence type="ECO:0000256" key="9">
    <source>
        <dbReference type="ARBA" id="ARBA00023136"/>
    </source>
</evidence>
<keyword evidence="8" id="KW-1133">Transmembrane helix</keyword>
<evidence type="ECO:0000256" key="6">
    <source>
        <dbReference type="ARBA" id="ARBA00022692"/>
    </source>
</evidence>
<evidence type="ECO:0000313" key="12">
    <source>
        <dbReference type="Proteomes" id="UP000429484"/>
    </source>
</evidence>
<evidence type="ECO:0000256" key="2">
    <source>
        <dbReference type="ARBA" id="ARBA00004370"/>
    </source>
</evidence>
<comment type="caution">
    <text evidence="11">The sequence shown here is derived from an EMBL/GenBank/DDBJ whole genome shotgun (WGS) entry which is preliminary data.</text>
</comment>
<reference evidence="11 12" key="1">
    <citation type="journal article" date="2013" name="Genome Biol.">
        <title>Comparative genomics of the core and accessory genomes of 48 Sinorhizobium strains comprising five genospecies.</title>
        <authorList>
            <person name="Sugawara M."/>
            <person name="Epstein B."/>
            <person name="Badgley B.D."/>
            <person name="Unno T."/>
            <person name="Xu L."/>
            <person name="Reese J."/>
            <person name="Gyaneshwar P."/>
            <person name="Denny R."/>
            <person name="Mudge J."/>
            <person name="Bharti A.K."/>
            <person name="Farmer A.D."/>
            <person name="May G.D."/>
            <person name="Woodward J.E."/>
            <person name="Medigue C."/>
            <person name="Vallenet D."/>
            <person name="Lajus A."/>
            <person name="Rouy Z."/>
            <person name="Martinez-Vaz B."/>
            <person name="Tiffin P."/>
            <person name="Young N.D."/>
            <person name="Sadowsky M.J."/>
        </authorList>
    </citation>
    <scope>NUCLEOTIDE SEQUENCE [LARGE SCALE GENOMIC DNA]</scope>
    <source>
        <strain evidence="11 12">N6B1</strain>
    </source>
</reference>
<dbReference type="RefSeq" id="WP_014527126.1">
    <property type="nucleotide sequence ID" value="NZ_BJNJ01000019.1"/>
</dbReference>
<gene>
    <name evidence="11" type="ORF">GHK53_24750</name>
</gene>
<proteinExistence type="predicted"/>
<dbReference type="PROSITE" id="PS50109">
    <property type="entry name" value="HIS_KIN"/>
    <property type="match status" value="1"/>
</dbReference>
<dbReference type="InterPro" id="IPR036890">
    <property type="entry name" value="HATPase_C_sf"/>
</dbReference>
<dbReference type="GO" id="GO:0000160">
    <property type="term" value="P:phosphorelay signal transduction system"/>
    <property type="evidence" value="ECO:0007669"/>
    <property type="project" value="TreeGrafter"/>
</dbReference>
<dbReference type="GO" id="GO:0005886">
    <property type="term" value="C:plasma membrane"/>
    <property type="evidence" value="ECO:0007669"/>
    <property type="project" value="TreeGrafter"/>
</dbReference>
<name>A0AAW9TVC9_RHIML</name>
<dbReference type="Gene3D" id="3.30.565.10">
    <property type="entry name" value="Histidine kinase-like ATPase, C-terminal domain"/>
    <property type="match status" value="1"/>
</dbReference>
<dbReference type="AlphaFoldDB" id="A0AAW9TVC9"/>
<dbReference type="InterPro" id="IPR005467">
    <property type="entry name" value="His_kinase_dom"/>
</dbReference>
<dbReference type="PANTHER" id="PTHR45436">
    <property type="entry name" value="SENSOR HISTIDINE KINASE YKOH"/>
    <property type="match status" value="1"/>
</dbReference>
<dbReference type="SUPFAM" id="SSF55874">
    <property type="entry name" value="ATPase domain of HSP90 chaperone/DNA topoisomerase II/histidine kinase"/>
    <property type="match status" value="1"/>
</dbReference>
<keyword evidence="4" id="KW-0597">Phosphoprotein</keyword>
<evidence type="ECO:0000256" key="5">
    <source>
        <dbReference type="ARBA" id="ARBA00022679"/>
    </source>
</evidence>
<comment type="subcellular location">
    <subcellularLocation>
        <location evidence="2">Membrane</location>
    </subcellularLocation>
</comment>
<keyword evidence="6" id="KW-0812">Transmembrane</keyword>
<dbReference type="SMART" id="SM00387">
    <property type="entry name" value="HATPase_c"/>
    <property type="match status" value="1"/>
</dbReference>
<dbReference type="GO" id="GO:0004673">
    <property type="term" value="F:protein histidine kinase activity"/>
    <property type="evidence" value="ECO:0007669"/>
    <property type="project" value="UniProtKB-EC"/>
</dbReference>
<dbReference type="KEGG" id="smer:DU99_28355"/>
<comment type="catalytic activity">
    <reaction evidence="1">
        <text>ATP + protein L-histidine = ADP + protein N-phospho-L-histidine.</text>
        <dbReference type="EC" id="2.7.13.3"/>
    </reaction>
</comment>
<dbReference type="Proteomes" id="UP000429484">
    <property type="component" value="Unassembled WGS sequence"/>
</dbReference>
<keyword evidence="9" id="KW-0472">Membrane</keyword>
<accession>A0AAW9TVC9</accession>
<keyword evidence="7 11" id="KW-0418">Kinase</keyword>
<feature type="domain" description="Histidine kinase" evidence="10">
    <location>
        <begin position="1"/>
        <end position="120"/>
    </location>
</feature>
<dbReference type="InterPro" id="IPR004358">
    <property type="entry name" value="Sig_transdc_His_kin-like_C"/>
</dbReference>
<sequence>MNLQSSGFIFGDADLVKQLCVNLLTNATRHTPCGPAVELTLSSDAEWVKLIVCANGLGIPAAERTKVFGRFYRLDKTLGSPGTELGLSLVRAVADLHGGQIFLSDNRTGLVCTVSFPVAVGSSAFGA</sequence>
<evidence type="ECO:0000256" key="7">
    <source>
        <dbReference type="ARBA" id="ARBA00022777"/>
    </source>
</evidence>
<evidence type="ECO:0000256" key="8">
    <source>
        <dbReference type="ARBA" id="ARBA00022989"/>
    </source>
</evidence>
<dbReference type="GeneID" id="25013985"/>
<evidence type="ECO:0000256" key="4">
    <source>
        <dbReference type="ARBA" id="ARBA00022553"/>
    </source>
</evidence>
<evidence type="ECO:0000313" key="11">
    <source>
        <dbReference type="EMBL" id="MQW35893.1"/>
    </source>
</evidence>
<evidence type="ECO:0000259" key="10">
    <source>
        <dbReference type="PROSITE" id="PS50109"/>
    </source>
</evidence>
<evidence type="ECO:0000256" key="3">
    <source>
        <dbReference type="ARBA" id="ARBA00012438"/>
    </source>
</evidence>
<organism evidence="11 12">
    <name type="scientific">Rhizobium meliloti</name>
    <name type="common">Ensifer meliloti</name>
    <name type="synonym">Sinorhizobium meliloti</name>
    <dbReference type="NCBI Taxonomy" id="382"/>
    <lineage>
        <taxon>Bacteria</taxon>
        <taxon>Pseudomonadati</taxon>
        <taxon>Pseudomonadota</taxon>
        <taxon>Alphaproteobacteria</taxon>
        <taxon>Hyphomicrobiales</taxon>
        <taxon>Rhizobiaceae</taxon>
        <taxon>Sinorhizobium/Ensifer group</taxon>
        <taxon>Sinorhizobium</taxon>
    </lineage>
</organism>
<dbReference type="Pfam" id="PF02518">
    <property type="entry name" value="HATPase_c"/>
    <property type="match status" value="1"/>
</dbReference>